<evidence type="ECO:0000256" key="1">
    <source>
        <dbReference type="ARBA" id="ARBA00004141"/>
    </source>
</evidence>
<dbReference type="InterPro" id="IPR032805">
    <property type="entry name" value="Wax_synthase_dom"/>
</dbReference>
<evidence type="ECO:0000256" key="3">
    <source>
        <dbReference type="ARBA" id="ARBA00022989"/>
    </source>
</evidence>
<proteinExistence type="predicted"/>
<dbReference type="AlphaFoldDB" id="A0A9P4U9K1"/>
<feature type="domain" description="Wax synthase" evidence="6">
    <location>
        <begin position="278"/>
        <end position="362"/>
    </location>
</feature>
<keyword evidence="8" id="KW-1185">Reference proteome</keyword>
<protein>
    <recommendedName>
        <fullName evidence="6">Wax synthase domain-containing protein</fullName>
    </recommendedName>
</protein>
<dbReference type="Proteomes" id="UP000799764">
    <property type="component" value="Unassembled WGS sequence"/>
</dbReference>
<keyword evidence="3 5" id="KW-1133">Transmembrane helix</keyword>
<name>A0A9P4U9K1_9PLEO</name>
<accession>A0A9P4U9K1</accession>
<comment type="caution">
    <text evidence="7">The sequence shown here is derived from an EMBL/GenBank/DDBJ whole genome shotgun (WGS) entry which is preliminary data.</text>
</comment>
<evidence type="ECO:0000259" key="6">
    <source>
        <dbReference type="Pfam" id="PF13813"/>
    </source>
</evidence>
<dbReference type="OrthoDB" id="1077582at2759"/>
<dbReference type="EMBL" id="MU001504">
    <property type="protein sequence ID" value="KAF2442250.1"/>
    <property type="molecule type" value="Genomic_DNA"/>
</dbReference>
<evidence type="ECO:0000256" key="2">
    <source>
        <dbReference type="ARBA" id="ARBA00022692"/>
    </source>
</evidence>
<feature type="transmembrane region" description="Helical" evidence="5">
    <location>
        <begin position="362"/>
        <end position="382"/>
    </location>
</feature>
<feature type="transmembrane region" description="Helical" evidence="5">
    <location>
        <begin position="330"/>
        <end position="347"/>
    </location>
</feature>
<keyword evidence="4 5" id="KW-0472">Membrane</keyword>
<sequence>MAGHGSEWTLSKGALPIFLSIMWPFTCLIVVSFPNHINRWMGVSMVLAAGLASWRTATELSPDGTLNEMYVRYILIGGSHALAMAYKNPLTAEVPNALEPRYVKASWHPLYRGWKTVFNVRGIGTTWENPYLWPGIKYTWQAQTPSTKAKDPDAKLLTTRHNLTGRGRWSGIAVRCEYLLLNFFLLAAYYEFMDPQMLFSVPPSLSDYTRDKEGVIRRLLQTYLTSSGPATPVTTREFQLRALEAFDKVVGDLLLISLYHDTCAVVWMSLGLDESWEWPPVYGRIREAYTMRRFWTMYWHRTFYKSSNSHAALISTHVLGIKTRTVFTRVLNAFLVFGISGIMHSMVETRLGHPCAWGRNMWYWTLQPVAFVLEGVVQFFWGKVRKRIERPGDAWVLNAFERLVGYSWVCAWLIWEAPKHSFPLITCS</sequence>
<reference evidence="7" key="1">
    <citation type="journal article" date="2020" name="Stud. Mycol.">
        <title>101 Dothideomycetes genomes: a test case for predicting lifestyles and emergence of pathogens.</title>
        <authorList>
            <person name="Haridas S."/>
            <person name="Albert R."/>
            <person name="Binder M."/>
            <person name="Bloem J."/>
            <person name="Labutti K."/>
            <person name="Salamov A."/>
            <person name="Andreopoulos B."/>
            <person name="Baker S."/>
            <person name="Barry K."/>
            <person name="Bills G."/>
            <person name="Bluhm B."/>
            <person name="Cannon C."/>
            <person name="Castanera R."/>
            <person name="Culley D."/>
            <person name="Daum C."/>
            <person name="Ezra D."/>
            <person name="Gonzalez J."/>
            <person name="Henrissat B."/>
            <person name="Kuo A."/>
            <person name="Liang C."/>
            <person name="Lipzen A."/>
            <person name="Lutzoni F."/>
            <person name="Magnuson J."/>
            <person name="Mondo S."/>
            <person name="Nolan M."/>
            <person name="Ohm R."/>
            <person name="Pangilinan J."/>
            <person name="Park H.-J."/>
            <person name="Ramirez L."/>
            <person name="Alfaro M."/>
            <person name="Sun H."/>
            <person name="Tritt A."/>
            <person name="Yoshinaga Y."/>
            <person name="Zwiers L.-H."/>
            <person name="Turgeon B."/>
            <person name="Goodwin S."/>
            <person name="Spatafora J."/>
            <person name="Crous P."/>
            <person name="Grigoriev I."/>
        </authorList>
    </citation>
    <scope>NUCLEOTIDE SEQUENCE</scope>
    <source>
        <strain evidence="7">CBS 690.94</strain>
    </source>
</reference>
<evidence type="ECO:0000313" key="8">
    <source>
        <dbReference type="Proteomes" id="UP000799764"/>
    </source>
</evidence>
<evidence type="ECO:0000313" key="7">
    <source>
        <dbReference type="EMBL" id="KAF2442250.1"/>
    </source>
</evidence>
<dbReference type="Pfam" id="PF13813">
    <property type="entry name" value="MBOAT_2"/>
    <property type="match status" value="1"/>
</dbReference>
<feature type="transmembrane region" description="Helical" evidence="5">
    <location>
        <begin position="14"/>
        <end position="33"/>
    </location>
</feature>
<evidence type="ECO:0000256" key="4">
    <source>
        <dbReference type="ARBA" id="ARBA00023136"/>
    </source>
</evidence>
<organism evidence="7 8">
    <name type="scientific">Karstenula rhodostoma CBS 690.94</name>
    <dbReference type="NCBI Taxonomy" id="1392251"/>
    <lineage>
        <taxon>Eukaryota</taxon>
        <taxon>Fungi</taxon>
        <taxon>Dikarya</taxon>
        <taxon>Ascomycota</taxon>
        <taxon>Pezizomycotina</taxon>
        <taxon>Dothideomycetes</taxon>
        <taxon>Pleosporomycetidae</taxon>
        <taxon>Pleosporales</taxon>
        <taxon>Massarineae</taxon>
        <taxon>Didymosphaeriaceae</taxon>
        <taxon>Karstenula</taxon>
    </lineage>
</organism>
<gene>
    <name evidence="7" type="ORF">P171DRAFT_474683</name>
</gene>
<evidence type="ECO:0000256" key="5">
    <source>
        <dbReference type="SAM" id="Phobius"/>
    </source>
</evidence>
<keyword evidence="2 5" id="KW-0812">Transmembrane</keyword>
<comment type="subcellular location">
    <subcellularLocation>
        <location evidence="1">Membrane</location>
        <topology evidence="1">Multi-pass membrane protein</topology>
    </subcellularLocation>
</comment>
<dbReference type="GO" id="GO:0016020">
    <property type="term" value="C:membrane"/>
    <property type="evidence" value="ECO:0007669"/>
    <property type="project" value="UniProtKB-SubCell"/>
</dbReference>